<dbReference type="Proteomes" id="UP000190188">
    <property type="component" value="Unassembled WGS sequence"/>
</dbReference>
<protein>
    <submittedName>
        <fullName evidence="1">Uncharacterized protein</fullName>
    </submittedName>
</protein>
<dbReference type="STRING" id="1324314.BVG16_05145"/>
<evidence type="ECO:0000313" key="2">
    <source>
        <dbReference type="Proteomes" id="UP000190188"/>
    </source>
</evidence>
<evidence type="ECO:0000313" key="1">
    <source>
        <dbReference type="EMBL" id="OPA80133.1"/>
    </source>
</evidence>
<dbReference type="AlphaFoldDB" id="A0A1T2XKC3"/>
<comment type="caution">
    <text evidence="1">The sequence shown here is derived from an EMBL/GenBank/DDBJ whole genome shotgun (WGS) entry which is preliminary data.</text>
</comment>
<organism evidence="1 2">
    <name type="scientific">Paenibacillus selenitireducens</name>
    <dbReference type="NCBI Taxonomy" id="1324314"/>
    <lineage>
        <taxon>Bacteria</taxon>
        <taxon>Bacillati</taxon>
        <taxon>Bacillota</taxon>
        <taxon>Bacilli</taxon>
        <taxon>Bacillales</taxon>
        <taxon>Paenibacillaceae</taxon>
        <taxon>Paenibacillus</taxon>
    </lineage>
</organism>
<sequence length="74" mass="8628">MSQKAISRQSELPYKGGQSVEKVQRTFRNFSFLKGHFHPPSKKEGTEKLMFLLSIMMKFAMLYKSNNFNGFAYI</sequence>
<proteinExistence type="predicted"/>
<name>A0A1T2XKC3_9BACL</name>
<accession>A0A1T2XKC3</accession>
<gene>
    <name evidence="1" type="ORF">BVG16_05145</name>
</gene>
<reference evidence="1 2" key="1">
    <citation type="submission" date="2017-01" db="EMBL/GenBank/DDBJ databases">
        <title>Genome analysis of Paenibacillus selenitrireducens ES3-24.</title>
        <authorList>
            <person name="Xu D."/>
            <person name="Yao R."/>
            <person name="Zheng S."/>
        </authorList>
    </citation>
    <scope>NUCLEOTIDE SEQUENCE [LARGE SCALE GENOMIC DNA]</scope>
    <source>
        <strain evidence="1 2">ES3-24</strain>
    </source>
</reference>
<dbReference type="EMBL" id="MSZX01000002">
    <property type="protein sequence ID" value="OPA80133.1"/>
    <property type="molecule type" value="Genomic_DNA"/>
</dbReference>
<keyword evidence="2" id="KW-1185">Reference proteome</keyword>